<sequence>MLQPLSSFEILARGGGKPAVSKFN</sequence>
<accession>A0A2N9JE44</accession>
<organism evidence="1 2">
    <name type="scientific">Micropruina glycogenica</name>
    <dbReference type="NCBI Taxonomy" id="75385"/>
    <lineage>
        <taxon>Bacteria</taxon>
        <taxon>Bacillati</taxon>
        <taxon>Actinomycetota</taxon>
        <taxon>Actinomycetes</taxon>
        <taxon>Propionibacteriales</taxon>
        <taxon>Nocardioidaceae</taxon>
        <taxon>Micropruina</taxon>
    </lineage>
</organism>
<dbReference type="KEGG" id="mgg:MPLG2_1376"/>
<dbReference type="Proteomes" id="UP000238164">
    <property type="component" value="Chromosome 1"/>
</dbReference>
<name>A0A2N9JE44_9ACTN</name>
<evidence type="ECO:0000313" key="1">
    <source>
        <dbReference type="EMBL" id="SPD86412.1"/>
    </source>
</evidence>
<reference evidence="1 2" key="1">
    <citation type="submission" date="2018-02" db="EMBL/GenBank/DDBJ databases">
        <authorList>
            <person name="Cohen D.B."/>
            <person name="Kent A.D."/>
        </authorList>
    </citation>
    <scope>NUCLEOTIDE SEQUENCE [LARGE SCALE GENOMIC DNA]</scope>
    <source>
        <strain evidence="1">1</strain>
    </source>
</reference>
<evidence type="ECO:0000313" key="2">
    <source>
        <dbReference type="Proteomes" id="UP000238164"/>
    </source>
</evidence>
<gene>
    <name evidence="1" type="ORF">MPLG2_1376</name>
</gene>
<keyword evidence="2" id="KW-1185">Reference proteome</keyword>
<dbReference type="AlphaFoldDB" id="A0A2N9JE44"/>
<protein>
    <submittedName>
        <fullName evidence="1">Uncharacterized protein</fullName>
    </submittedName>
</protein>
<proteinExistence type="predicted"/>
<dbReference type="EMBL" id="LT985188">
    <property type="protein sequence ID" value="SPD86412.1"/>
    <property type="molecule type" value="Genomic_DNA"/>
</dbReference>